<evidence type="ECO:0000256" key="2">
    <source>
        <dbReference type="ARBA" id="ARBA00023002"/>
    </source>
</evidence>
<dbReference type="SUPFAM" id="SSF51735">
    <property type="entry name" value="NAD(P)-binding Rossmann-fold domains"/>
    <property type="match status" value="1"/>
</dbReference>
<dbReference type="AlphaFoldDB" id="A0A6J6NLH4"/>
<dbReference type="Gene3D" id="3.40.50.720">
    <property type="entry name" value="NAD(P)-binding Rossmann-like Domain"/>
    <property type="match status" value="1"/>
</dbReference>
<evidence type="ECO:0000259" key="4">
    <source>
        <dbReference type="Pfam" id="PF19328"/>
    </source>
</evidence>
<dbReference type="InterPro" id="IPR000846">
    <property type="entry name" value="DapB_N"/>
</dbReference>
<organism evidence="5">
    <name type="scientific">freshwater metagenome</name>
    <dbReference type="NCBI Taxonomy" id="449393"/>
    <lineage>
        <taxon>unclassified sequences</taxon>
        <taxon>metagenomes</taxon>
        <taxon>ecological metagenomes</taxon>
    </lineage>
</organism>
<accession>A0A6J6NLH4</accession>
<gene>
    <name evidence="5" type="ORF">UFOPK2579_00170</name>
</gene>
<dbReference type="EMBL" id="CAEZXR010000010">
    <property type="protein sequence ID" value="CAB4687096.1"/>
    <property type="molecule type" value="Genomic_DNA"/>
</dbReference>
<dbReference type="InterPro" id="IPR045760">
    <property type="entry name" value="DAP_DH_C"/>
</dbReference>
<evidence type="ECO:0000259" key="3">
    <source>
        <dbReference type="Pfam" id="PF01113"/>
    </source>
</evidence>
<dbReference type="GO" id="GO:0009089">
    <property type="term" value="P:lysine biosynthetic process via diaminopimelate"/>
    <property type="evidence" value="ECO:0007669"/>
    <property type="project" value="InterPro"/>
</dbReference>
<keyword evidence="1" id="KW-0521">NADP</keyword>
<evidence type="ECO:0000256" key="1">
    <source>
        <dbReference type="ARBA" id="ARBA00022857"/>
    </source>
</evidence>
<dbReference type="CDD" id="cd24146">
    <property type="entry name" value="nat-AmDH_N_like"/>
    <property type="match status" value="1"/>
</dbReference>
<evidence type="ECO:0000313" key="5">
    <source>
        <dbReference type="EMBL" id="CAB4687096.1"/>
    </source>
</evidence>
<reference evidence="5" key="1">
    <citation type="submission" date="2020-05" db="EMBL/GenBank/DDBJ databases">
        <authorList>
            <person name="Chiriac C."/>
            <person name="Salcher M."/>
            <person name="Ghai R."/>
            <person name="Kavagutti S V."/>
        </authorList>
    </citation>
    <scope>NUCLEOTIDE SEQUENCE</scope>
</reference>
<proteinExistence type="predicted"/>
<protein>
    <submittedName>
        <fullName evidence="5">Unannotated protein</fullName>
    </submittedName>
</protein>
<name>A0A6J6NLH4_9ZZZZ</name>
<dbReference type="GO" id="GO:0008839">
    <property type="term" value="F:4-hydroxy-tetrahydrodipicolinate reductase"/>
    <property type="evidence" value="ECO:0007669"/>
    <property type="project" value="InterPro"/>
</dbReference>
<dbReference type="InterPro" id="IPR036291">
    <property type="entry name" value="NAD(P)-bd_dom_sf"/>
</dbReference>
<keyword evidence="2" id="KW-0560">Oxidoreductase</keyword>
<feature type="domain" description="2,4-diaminopentanoate dehydrogenase C-terminal" evidence="4">
    <location>
        <begin position="208"/>
        <end position="349"/>
    </location>
</feature>
<dbReference type="Pfam" id="PF01113">
    <property type="entry name" value="DapB_N"/>
    <property type="match status" value="1"/>
</dbReference>
<sequence length="357" mass="37343">MPRRVIQFSTGHVGVHALRQIIERPDLELVGVHASSPAKIGQDAADLVGLDEPTGVIATDDLAALVALQADVVVYTTQAETRPAEALAEVCAFLRAGTNVVGSSFVWLLNPTTAPTWLTEPITAACLEGGTSMYVNGIDPGFSGDTLALAALSLTGSATQVRVQEVCDYGSYDDAAFTGVAFGFGSVPGDEPPMMFLPGVLDSIWGPSLQLIAGCLDVEVEEVREFYEPWVATEPIDCTMMRVEPGQTAAVRFGIEGYVGGRPRIVLEHVNRLTAAAGPDWAYPPEGRPGVHRVVVSGSPGVEINTHVGLDGVDHNIGGVVATAARVVNAIDAVCDAAPGMLAVTDLPGSYAGRVVW</sequence>
<dbReference type="Pfam" id="PF19328">
    <property type="entry name" value="DAP_DH_C"/>
    <property type="match status" value="1"/>
</dbReference>
<feature type="domain" description="Dihydrodipicolinate reductase N-terminal" evidence="3">
    <location>
        <begin position="10"/>
        <end position="81"/>
    </location>
</feature>